<proteinExistence type="predicted"/>
<accession>A0AAU9IUC2</accession>
<dbReference type="PANTHER" id="PTHR47177">
    <property type="entry name" value="F18C1.6 PROTEIN"/>
    <property type="match status" value="1"/>
</dbReference>
<dbReference type="SUPFAM" id="SSF57850">
    <property type="entry name" value="RING/U-box"/>
    <property type="match status" value="1"/>
</dbReference>
<keyword evidence="1" id="KW-0479">Metal-binding</keyword>
<dbReference type="AlphaFoldDB" id="A0AAU9IUC2"/>
<dbReference type="Gene3D" id="3.30.40.10">
    <property type="entry name" value="Zinc/RING finger domain, C3HC4 (zinc finger)"/>
    <property type="match status" value="1"/>
</dbReference>
<reference evidence="6" key="1">
    <citation type="submission" date="2021-09" db="EMBL/GenBank/DDBJ databases">
        <authorList>
            <consortium name="AG Swart"/>
            <person name="Singh M."/>
            <person name="Singh A."/>
            <person name="Seah K."/>
            <person name="Emmerich C."/>
        </authorList>
    </citation>
    <scope>NUCLEOTIDE SEQUENCE</scope>
    <source>
        <strain evidence="6">ATCC30299</strain>
    </source>
</reference>
<evidence type="ECO:0000256" key="3">
    <source>
        <dbReference type="ARBA" id="ARBA00022833"/>
    </source>
</evidence>
<dbReference type="PROSITE" id="PS50089">
    <property type="entry name" value="ZF_RING_2"/>
    <property type="match status" value="1"/>
</dbReference>
<evidence type="ECO:0000256" key="4">
    <source>
        <dbReference type="PROSITE-ProRule" id="PRU00175"/>
    </source>
</evidence>
<evidence type="ECO:0000256" key="1">
    <source>
        <dbReference type="ARBA" id="ARBA00022723"/>
    </source>
</evidence>
<evidence type="ECO:0000313" key="6">
    <source>
        <dbReference type="EMBL" id="CAG9318109.1"/>
    </source>
</evidence>
<dbReference type="Proteomes" id="UP001162131">
    <property type="component" value="Unassembled WGS sequence"/>
</dbReference>
<organism evidence="6 7">
    <name type="scientific">Blepharisma stoltei</name>
    <dbReference type="NCBI Taxonomy" id="1481888"/>
    <lineage>
        <taxon>Eukaryota</taxon>
        <taxon>Sar</taxon>
        <taxon>Alveolata</taxon>
        <taxon>Ciliophora</taxon>
        <taxon>Postciliodesmatophora</taxon>
        <taxon>Heterotrichea</taxon>
        <taxon>Heterotrichida</taxon>
        <taxon>Blepharismidae</taxon>
        <taxon>Blepharisma</taxon>
    </lineage>
</organism>
<dbReference type="InterPro" id="IPR013083">
    <property type="entry name" value="Znf_RING/FYVE/PHD"/>
</dbReference>
<protein>
    <recommendedName>
        <fullName evidence="5">RING-type domain-containing protein</fullName>
    </recommendedName>
</protein>
<keyword evidence="2 4" id="KW-0863">Zinc-finger</keyword>
<gene>
    <name evidence="6" type="ORF">BSTOLATCC_MIC20593</name>
</gene>
<evidence type="ECO:0000256" key="2">
    <source>
        <dbReference type="ARBA" id="ARBA00022771"/>
    </source>
</evidence>
<dbReference type="PROSITE" id="PS00518">
    <property type="entry name" value="ZF_RING_1"/>
    <property type="match status" value="1"/>
</dbReference>
<comment type="caution">
    <text evidence="6">The sequence shown here is derived from an EMBL/GenBank/DDBJ whole genome shotgun (WGS) entry which is preliminary data.</text>
</comment>
<dbReference type="InterPro" id="IPR017907">
    <property type="entry name" value="Znf_RING_CS"/>
</dbReference>
<name>A0AAU9IUC2_9CILI</name>
<evidence type="ECO:0000259" key="5">
    <source>
        <dbReference type="PROSITE" id="PS50089"/>
    </source>
</evidence>
<keyword evidence="3" id="KW-0862">Zinc</keyword>
<feature type="domain" description="RING-type" evidence="5">
    <location>
        <begin position="15"/>
        <end position="54"/>
    </location>
</feature>
<dbReference type="SMART" id="SM00184">
    <property type="entry name" value="RING"/>
    <property type="match status" value="1"/>
</dbReference>
<keyword evidence="7" id="KW-1185">Reference proteome</keyword>
<sequence>MKYIVTRFKKRAQTCSICLNPIEFQGKVDACQHTYCYDCILRWSEVENTCPVCKTRFSFVSLIPHRLNYRITRNRKNQIKIKQANQHMNYTNETLNATIRHAQESINQEYRILLRELGDIDIRDLRHLVLSLIE</sequence>
<dbReference type="Pfam" id="PF13639">
    <property type="entry name" value="zf-RING_2"/>
    <property type="match status" value="1"/>
</dbReference>
<evidence type="ECO:0000313" key="7">
    <source>
        <dbReference type="Proteomes" id="UP001162131"/>
    </source>
</evidence>
<dbReference type="EMBL" id="CAJZBQ010000020">
    <property type="protein sequence ID" value="CAG9318109.1"/>
    <property type="molecule type" value="Genomic_DNA"/>
</dbReference>
<dbReference type="GO" id="GO:0008270">
    <property type="term" value="F:zinc ion binding"/>
    <property type="evidence" value="ECO:0007669"/>
    <property type="project" value="UniProtKB-KW"/>
</dbReference>
<dbReference type="InterPro" id="IPR001841">
    <property type="entry name" value="Znf_RING"/>
</dbReference>
<dbReference type="PANTHER" id="PTHR47177:SF3">
    <property type="entry name" value="F18C1.6 PROTEIN"/>
    <property type="match status" value="1"/>
</dbReference>